<name>A0ABQ1P134_9ENTE</name>
<feature type="domain" description="HTH lysR-type" evidence="4">
    <location>
        <begin position="1"/>
        <end position="56"/>
    </location>
</feature>
<dbReference type="Pfam" id="PF00126">
    <property type="entry name" value="HTH_1"/>
    <property type="match status" value="1"/>
</dbReference>
<gene>
    <name evidence="5" type="ORF">GCM10011573_18130</name>
</gene>
<organism evidence="5 6">
    <name type="scientific">Enterococcus wangshanyuanii</name>
    <dbReference type="NCBI Taxonomy" id="2005703"/>
    <lineage>
        <taxon>Bacteria</taxon>
        <taxon>Bacillati</taxon>
        <taxon>Bacillota</taxon>
        <taxon>Bacilli</taxon>
        <taxon>Lactobacillales</taxon>
        <taxon>Enterococcaceae</taxon>
        <taxon>Enterococcus</taxon>
    </lineage>
</organism>
<dbReference type="PANTHER" id="PTHR30126:SF100">
    <property type="entry name" value="LYSR-FAMILY TRANSCRIPTIONAL REGULATOR"/>
    <property type="match status" value="1"/>
</dbReference>
<comment type="similarity">
    <text evidence="1">Belongs to the LysR transcriptional regulatory family.</text>
</comment>
<evidence type="ECO:0000256" key="3">
    <source>
        <dbReference type="ARBA" id="ARBA00023163"/>
    </source>
</evidence>
<dbReference type="PANTHER" id="PTHR30126">
    <property type="entry name" value="HTH-TYPE TRANSCRIPTIONAL REGULATOR"/>
    <property type="match status" value="1"/>
</dbReference>
<evidence type="ECO:0000256" key="1">
    <source>
        <dbReference type="ARBA" id="ARBA00009437"/>
    </source>
</evidence>
<reference evidence="6" key="1">
    <citation type="journal article" date="2019" name="Int. J. Syst. Evol. Microbiol.">
        <title>The Global Catalogue of Microorganisms (GCM) 10K type strain sequencing project: providing services to taxonomists for standard genome sequencing and annotation.</title>
        <authorList>
            <consortium name="The Broad Institute Genomics Platform"/>
            <consortium name="The Broad Institute Genome Sequencing Center for Infectious Disease"/>
            <person name="Wu L."/>
            <person name="Ma J."/>
        </authorList>
    </citation>
    <scope>NUCLEOTIDE SEQUENCE [LARGE SCALE GENOMIC DNA]</scope>
    <source>
        <strain evidence="6">CGMCC 1.15942</strain>
    </source>
</reference>
<dbReference type="SUPFAM" id="SSF46785">
    <property type="entry name" value="Winged helix' DNA-binding domain"/>
    <property type="match status" value="1"/>
</dbReference>
<dbReference type="Proteomes" id="UP000630615">
    <property type="component" value="Unassembled WGS sequence"/>
</dbReference>
<evidence type="ECO:0000313" key="6">
    <source>
        <dbReference type="Proteomes" id="UP000630615"/>
    </source>
</evidence>
<accession>A0ABQ1P134</accession>
<dbReference type="RefSeq" id="WP_227011183.1">
    <property type="nucleotide sequence ID" value="NZ_BMKI01000003.1"/>
</dbReference>
<dbReference type="PRINTS" id="PR00039">
    <property type="entry name" value="HTHLYSR"/>
</dbReference>
<dbReference type="EMBL" id="BMKI01000003">
    <property type="protein sequence ID" value="GGC88858.1"/>
    <property type="molecule type" value="Genomic_DNA"/>
</dbReference>
<dbReference type="InterPro" id="IPR000847">
    <property type="entry name" value="LysR_HTH_N"/>
</dbReference>
<proteinExistence type="inferred from homology"/>
<dbReference type="Gene3D" id="1.10.10.10">
    <property type="entry name" value="Winged helix-like DNA-binding domain superfamily/Winged helix DNA-binding domain"/>
    <property type="match status" value="1"/>
</dbReference>
<comment type="caution">
    <text evidence="5">The sequence shown here is derived from an EMBL/GenBank/DDBJ whole genome shotgun (WGS) entry which is preliminary data.</text>
</comment>
<sequence>MEIKHLRTFLTLSDIRNFTRTAEQLHYAQSYVSTLIQQLEEELDTQLFERLGKKLI</sequence>
<dbReference type="InterPro" id="IPR036388">
    <property type="entry name" value="WH-like_DNA-bd_sf"/>
</dbReference>
<protein>
    <recommendedName>
        <fullName evidence="4">HTH lysR-type domain-containing protein</fullName>
    </recommendedName>
</protein>
<keyword evidence="2" id="KW-0805">Transcription regulation</keyword>
<dbReference type="InterPro" id="IPR036390">
    <property type="entry name" value="WH_DNA-bd_sf"/>
</dbReference>
<keyword evidence="3" id="KW-0804">Transcription</keyword>
<dbReference type="PROSITE" id="PS50931">
    <property type="entry name" value="HTH_LYSR"/>
    <property type="match status" value="1"/>
</dbReference>
<evidence type="ECO:0000313" key="5">
    <source>
        <dbReference type="EMBL" id="GGC88858.1"/>
    </source>
</evidence>
<keyword evidence="6" id="KW-1185">Reference proteome</keyword>
<evidence type="ECO:0000256" key="2">
    <source>
        <dbReference type="ARBA" id="ARBA00023015"/>
    </source>
</evidence>
<evidence type="ECO:0000259" key="4">
    <source>
        <dbReference type="PROSITE" id="PS50931"/>
    </source>
</evidence>